<accession>A0ABQ5S9F5</accession>
<name>A0ABQ5S9F5_9CHLO</name>
<sequence length="245" mass="24671">GGLAVARRSTVAEGLFSGLPVSARGSVHVVPGVEAQIERLVGATAAVEDALAGLVVDATGSHALLRRRAALTYIKRLYTPFLLREPVMQSAPEGAQIAAWLYDDPATANTPAPTQRLAALLLLDRLASLGQGLTAMSTVLDKLRDDAGGAAGVGTLHIAVATASGSGSNGGAPRHSRTPSQPTPMYFNVDGAAAAGNNTALDALLPPAEQGVEQSRATAAAVAAAVTSSTAALRSLGFSAISFLA</sequence>
<dbReference type="EMBL" id="BSDZ01000035">
    <property type="protein sequence ID" value="GLI66557.1"/>
    <property type="molecule type" value="Genomic_DNA"/>
</dbReference>
<evidence type="ECO:0000313" key="2">
    <source>
        <dbReference type="EMBL" id="GLI66557.1"/>
    </source>
</evidence>
<feature type="region of interest" description="Disordered" evidence="1">
    <location>
        <begin position="164"/>
        <end position="183"/>
    </location>
</feature>
<gene>
    <name evidence="2" type="ORF">VaNZ11_010442</name>
</gene>
<dbReference type="Proteomes" id="UP001165090">
    <property type="component" value="Unassembled WGS sequence"/>
</dbReference>
<feature type="non-terminal residue" evidence="2">
    <location>
        <position position="245"/>
    </location>
</feature>
<reference evidence="2 3" key="1">
    <citation type="journal article" date="2023" name="IScience">
        <title>Expanded male sex-determining region conserved during the evolution of homothallism in the green alga Volvox.</title>
        <authorList>
            <person name="Yamamoto K."/>
            <person name="Matsuzaki R."/>
            <person name="Mahakham W."/>
            <person name="Heman W."/>
            <person name="Sekimoto H."/>
            <person name="Kawachi M."/>
            <person name="Minakuchi Y."/>
            <person name="Toyoda A."/>
            <person name="Nozaki H."/>
        </authorList>
    </citation>
    <scope>NUCLEOTIDE SEQUENCE [LARGE SCALE GENOMIC DNA]</scope>
    <source>
        <strain evidence="2 3">NIES-4468</strain>
    </source>
</reference>
<organism evidence="2 3">
    <name type="scientific">Volvox africanus</name>
    <dbReference type="NCBI Taxonomy" id="51714"/>
    <lineage>
        <taxon>Eukaryota</taxon>
        <taxon>Viridiplantae</taxon>
        <taxon>Chlorophyta</taxon>
        <taxon>core chlorophytes</taxon>
        <taxon>Chlorophyceae</taxon>
        <taxon>CS clade</taxon>
        <taxon>Chlamydomonadales</taxon>
        <taxon>Volvocaceae</taxon>
        <taxon>Volvox</taxon>
    </lineage>
</organism>
<proteinExistence type="predicted"/>
<evidence type="ECO:0000313" key="3">
    <source>
        <dbReference type="Proteomes" id="UP001165090"/>
    </source>
</evidence>
<comment type="caution">
    <text evidence="2">The sequence shown here is derived from an EMBL/GenBank/DDBJ whole genome shotgun (WGS) entry which is preliminary data.</text>
</comment>
<feature type="non-terminal residue" evidence="2">
    <location>
        <position position="1"/>
    </location>
</feature>
<evidence type="ECO:0000256" key="1">
    <source>
        <dbReference type="SAM" id="MobiDB-lite"/>
    </source>
</evidence>
<keyword evidence="3" id="KW-1185">Reference proteome</keyword>
<protein>
    <submittedName>
        <fullName evidence="2">Uncharacterized protein</fullName>
    </submittedName>
</protein>